<dbReference type="EMBL" id="GEDC01009303">
    <property type="protein sequence ID" value="JAS27995.1"/>
    <property type="molecule type" value="Transcribed_RNA"/>
</dbReference>
<gene>
    <name evidence="3" type="ORF">g.6156</name>
    <name evidence="2" type="ORF">g.6157</name>
</gene>
<evidence type="ECO:0000313" key="2">
    <source>
        <dbReference type="EMBL" id="JAS19014.1"/>
    </source>
</evidence>
<dbReference type="AlphaFoldDB" id="A0A1B6D028"/>
<protein>
    <submittedName>
        <fullName evidence="2">Uncharacterized protein</fullName>
    </submittedName>
</protein>
<dbReference type="EMBL" id="GEDC01018284">
    <property type="protein sequence ID" value="JAS19014.1"/>
    <property type="molecule type" value="Transcribed_RNA"/>
</dbReference>
<evidence type="ECO:0000256" key="1">
    <source>
        <dbReference type="SAM" id="MobiDB-lite"/>
    </source>
</evidence>
<proteinExistence type="predicted"/>
<feature type="region of interest" description="Disordered" evidence="1">
    <location>
        <begin position="52"/>
        <end position="71"/>
    </location>
</feature>
<evidence type="ECO:0000313" key="3">
    <source>
        <dbReference type="EMBL" id="JAS27995.1"/>
    </source>
</evidence>
<sequence>MIFDGLFYAYCEHCNCNSFKNSSKCKGLSKQQFDCFIAQRINDKICICKNNRPNHQKPQEQRHTQNGTLQKNSIMKKIEQKEVSHRTDSCYKTTETNDQNNLKQKHINIQNLKGNLTPLPRKIEANKSFNEKLQQICAINKFLESSYPEVRQDYMDLCLRKIMATPCSSVEFINNRDQPLNSKSKIEINYINKPYQENTKKIKSLCENDEFNSDSSQTLFIISKTSMELLKNLDYRLTRLENIQNNQQRLYTNNGKGDAQN</sequence>
<reference evidence="2" key="1">
    <citation type="submission" date="2015-12" db="EMBL/GenBank/DDBJ databases">
        <title>De novo transcriptome assembly of four potential Pierce s Disease insect vectors from Arizona vineyards.</title>
        <authorList>
            <person name="Tassone E.E."/>
        </authorList>
    </citation>
    <scope>NUCLEOTIDE SEQUENCE</scope>
</reference>
<name>A0A1B6D028_9HEMI</name>
<accession>A0A1B6D028</accession>
<organism evidence="2">
    <name type="scientific">Clastoptera arizonana</name>
    <name type="common">Arizona spittle bug</name>
    <dbReference type="NCBI Taxonomy" id="38151"/>
    <lineage>
        <taxon>Eukaryota</taxon>
        <taxon>Metazoa</taxon>
        <taxon>Ecdysozoa</taxon>
        <taxon>Arthropoda</taxon>
        <taxon>Hexapoda</taxon>
        <taxon>Insecta</taxon>
        <taxon>Pterygota</taxon>
        <taxon>Neoptera</taxon>
        <taxon>Paraneoptera</taxon>
        <taxon>Hemiptera</taxon>
        <taxon>Auchenorrhyncha</taxon>
        <taxon>Cercopoidea</taxon>
        <taxon>Clastopteridae</taxon>
        <taxon>Clastoptera</taxon>
    </lineage>
</organism>